<dbReference type="RefSeq" id="WP_113805033.1">
    <property type="nucleotide sequence ID" value="NZ_QOCW01000004.1"/>
</dbReference>
<name>A0A366Y302_9BACI</name>
<keyword evidence="3" id="KW-1185">Reference proteome</keyword>
<keyword evidence="1" id="KW-0812">Transmembrane</keyword>
<evidence type="ECO:0000313" key="3">
    <source>
        <dbReference type="Proteomes" id="UP000253314"/>
    </source>
</evidence>
<dbReference type="EMBL" id="QOCW01000004">
    <property type="protein sequence ID" value="RBW70581.1"/>
    <property type="molecule type" value="Genomic_DNA"/>
</dbReference>
<gene>
    <name evidence="2" type="ORF">DS031_06070</name>
</gene>
<keyword evidence="1" id="KW-0472">Membrane</keyword>
<evidence type="ECO:0008006" key="4">
    <source>
        <dbReference type="Google" id="ProtNLM"/>
    </source>
</evidence>
<comment type="caution">
    <text evidence="2">The sequence shown here is derived from an EMBL/GenBank/DDBJ whole genome shotgun (WGS) entry which is preliminary data.</text>
</comment>
<evidence type="ECO:0000313" key="2">
    <source>
        <dbReference type="EMBL" id="RBW70581.1"/>
    </source>
</evidence>
<dbReference type="AlphaFoldDB" id="A0A366Y302"/>
<feature type="transmembrane region" description="Helical" evidence="1">
    <location>
        <begin position="12"/>
        <end position="32"/>
    </location>
</feature>
<sequence>MKTIKSTQGFILPTVVMLSFICCLVVLHYLMLYTNDRHFLSETENNLYHNTLLQIGSIDSIEIIESNDTLEEQEGIMEYEAGIVQYEIIPQQDAVIYVHPLLNKVNEQQVFTMIKKRKPYQIGWRELNEGHLFNRIYGSR</sequence>
<organism evidence="2 3">
    <name type="scientific">Bacillus taeanensis</name>
    <dbReference type="NCBI Taxonomy" id="273032"/>
    <lineage>
        <taxon>Bacteria</taxon>
        <taxon>Bacillati</taxon>
        <taxon>Bacillota</taxon>
        <taxon>Bacilli</taxon>
        <taxon>Bacillales</taxon>
        <taxon>Bacillaceae</taxon>
        <taxon>Bacillus</taxon>
    </lineage>
</organism>
<accession>A0A366Y302</accession>
<evidence type="ECO:0000256" key="1">
    <source>
        <dbReference type="SAM" id="Phobius"/>
    </source>
</evidence>
<keyword evidence="1" id="KW-1133">Transmembrane helix</keyword>
<proteinExistence type="predicted"/>
<protein>
    <recommendedName>
        <fullName evidence="4">Competence protein ComG</fullName>
    </recommendedName>
</protein>
<dbReference type="Pfam" id="PF14173">
    <property type="entry name" value="ComGG"/>
    <property type="match status" value="1"/>
</dbReference>
<reference evidence="2 3" key="1">
    <citation type="submission" date="2018-07" db="EMBL/GenBank/DDBJ databases">
        <title>Lottiidibacillus patelloidae gen. nov., sp. nov., isolated from the intestinal tract of a marine limpet and the reclassification of B. taeanensis BH030017T, B. algicola KMM 3737T and B. hwajinpoensis SW-72T as genus Lottiidibacillus.</title>
        <authorList>
            <person name="Liu R."/>
            <person name="Huang Z."/>
        </authorList>
    </citation>
    <scope>NUCLEOTIDE SEQUENCE [LARGE SCALE GENOMIC DNA]</scope>
    <source>
        <strain evidence="2 3">BH030017</strain>
    </source>
</reference>
<dbReference type="Proteomes" id="UP000253314">
    <property type="component" value="Unassembled WGS sequence"/>
</dbReference>
<dbReference type="InterPro" id="IPR020372">
    <property type="entry name" value="Competence_ComGG"/>
</dbReference>